<dbReference type="OrthoDB" id="9808735at2"/>
<dbReference type="RefSeq" id="WP_121199096.1">
    <property type="nucleotide sequence ID" value="NZ_RBKU01000001.1"/>
</dbReference>
<dbReference type="InterPro" id="IPR036873">
    <property type="entry name" value="Rhodanese-like_dom_sf"/>
</dbReference>
<protein>
    <submittedName>
        <fullName evidence="2">Rhodanese-related sulfurtransferase</fullName>
    </submittedName>
</protein>
<dbReference type="InterPro" id="IPR050229">
    <property type="entry name" value="GlpE_sulfurtransferase"/>
</dbReference>
<reference evidence="2 3" key="1">
    <citation type="submission" date="2018-10" db="EMBL/GenBank/DDBJ databases">
        <title>Genomic Encyclopedia of Archaeal and Bacterial Type Strains, Phase II (KMG-II): from individual species to whole genera.</title>
        <authorList>
            <person name="Goeker M."/>
        </authorList>
    </citation>
    <scope>NUCLEOTIDE SEQUENCE [LARGE SCALE GENOMIC DNA]</scope>
    <source>
        <strain evidence="2 3">DSM 18602</strain>
    </source>
</reference>
<name>A0A495J4T9_9SPHI</name>
<dbReference type="SMART" id="SM00450">
    <property type="entry name" value="RHOD"/>
    <property type="match status" value="1"/>
</dbReference>
<keyword evidence="2" id="KW-0808">Transferase</keyword>
<dbReference type="PANTHER" id="PTHR43031">
    <property type="entry name" value="FAD-DEPENDENT OXIDOREDUCTASE"/>
    <property type="match status" value="1"/>
</dbReference>
<dbReference type="CDD" id="cd00158">
    <property type="entry name" value="RHOD"/>
    <property type="match status" value="1"/>
</dbReference>
<gene>
    <name evidence="2" type="ORF">BDD43_3833</name>
</gene>
<dbReference type="PANTHER" id="PTHR43031:SF1">
    <property type="entry name" value="PYRIDINE NUCLEOTIDE-DISULPHIDE OXIDOREDUCTASE"/>
    <property type="match status" value="1"/>
</dbReference>
<feature type="domain" description="Rhodanese" evidence="1">
    <location>
        <begin position="20"/>
        <end position="99"/>
    </location>
</feature>
<dbReference type="AlphaFoldDB" id="A0A495J4T9"/>
<dbReference type="Gene3D" id="3.40.250.10">
    <property type="entry name" value="Rhodanese-like domain"/>
    <property type="match status" value="1"/>
</dbReference>
<proteinExistence type="predicted"/>
<dbReference type="Pfam" id="PF00581">
    <property type="entry name" value="Rhodanese"/>
    <property type="match status" value="1"/>
</dbReference>
<evidence type="ECO:0000259" key="1">
    <source>
        <dbReference type="PROSITE" id="PS50206"/>
    </source>
</evidence>
<dbReference type="PROSITE" id="PS50206">
    <property type="entry name" value="RHODANESE_3"/>
    <property type="match status" value="1"/>
</dbReference>
<accession>A0A495J4T9</accession>
<evidence type="ECO:0000313" key="2">
    <source>
        <dbReference type="EMBL" id="RKR83622.1"/>
    </source>
</evidence>
<dbReference type="GO" id="GO:0016740">
    <property type="term" value="F:transferase activity"/>
    <property type="evidence" value="ECO:0007669"/>
    <property type="project" value="UniProtKB-KW"/>
</dbReference>
<keyword evidence="3" id="KW-1185">Reference proteome</keyword>
<sequence>MNISAAALIEKLQSGEIINLLDVRDELEFHTYNIGGSNIPLGKLPTMLDDLDWDKDEEIIVICKMGLRSKTGKHILQQNGYQNVKNLEGGLTAIQKLNTKY</sequence>
<dbReference type="InterPro" id="IPR001763">
    <property type="entry name" value="Rhodanese-like_dom"/>
</dbReference>
<comment type="caution">
    <text evidence="2">The sequence shown here is derived from an EMBL/GenBank/DDBJ whole genome shotgun (WGS) entry which is preliminary data.</text>
</comment>
<dbReference type="EMBL" id="RBKU01000001">
    <property type="protein sequence ID" value="RKR83622.1"/>
    <property type="molecule type" value="Genomic_DNA"/>
</dbReference>
<dbReference type="Proteomes" id="UP000268007">
    <property type="component" value="Unassembled WGS sequence"/>
</dbReference>
<dbReference type="SUPFAM" id="SSF52821">
    <property type="entry name" value="Rhodanese/Cell cycle control phosphatase"/>
    <property type="match status" value="1"/>
</dbReference>
<organism evidence="2 3">
    <name type="scientific">Mucilaginibacter gracilis</name>
    <dbReference type="NCBI Taxonomy" id="423350"/>
    <lineage>
        <taxon>Bacteria</taxon>
        <taxon>Pseudomonadati</taxon>
        <taxon>Bacteroidota</taxon>
        <taxon>Sphingobacteriia</taxon>
        <taxon>Sphingobacteriales</taxon>
        <taxon>Sphingobacteriaceae</taxon>
        <taxon>Mucilaginibacter</taxon>
    </lineage>
</organism>
<evidence type="ECO:0000313" key="3">
    <source>
        <dbReference type="Proteomes" id="UP000268007"/>
    </source>
</evidence>